<dbReference type="AlphaFoldDB" id="V9HQ01"/>
<name>V9HQ01_9FIRM</name>
<evidence type="ECO:0008006" key="3">
    <source>
        <dbReference type="Google" id="ProtNLM"/>
    </source>
</evidence>
<dbReference type="Proteomes" id="UP000017818">
    <property type="component" value="Unassembled WGS sequence"/>
</dbReference>
<dbReference type="HOGENOM" id="CLU_149979_0_0_9"/>
<reference evidence="1 2" key="1">
    <citation type="submission" date="2012-05" db="EMBL/GenBank/DDBJ databases">
        <title>The Genome Sequence of Eubacteriaceae bacterium CM2.</title>
        <authorList>
            <consortium name="The Broad Institute Genome Sequencing Platform"/>
            <person name="Earl A."/>
            <person name="Ward D."/>
            <person name="Feldgarden M."/>
            <person name="Gevers D."/>
            <person name="Sizova M."/>
            <person name="Hazen A."/>
            <person name="Epstein S."/>
            <person name="Walker B."/>
            <person name="Young S.K."/>
            <person name="Zeng Q."/>
            <person name="Gargeya S."/>
            <person name="Fitzgerald M."/>
            <person name="Haas B."/>
            <person name="Abouelleil A."/>
            <person name="Alvarado L."/>
            <person name="Arachchi H.M."/>
            <person name="Berlin A."/>
            <person name="Chapman S.B."/>
            <person name="Goldberg J."/>
            <person name="Griggs A."/>
            <person name="Gujja S."/>
            <person name="Hansen M."/>
            <person name="Howarth C."/>
            <person name="Imamovic A."/>
            <person name="Larimer J."/>
            <person name="McCowen C."/>
            <person name="Montmayeur A."/>
            <person name="Murphy C."/>
            <person name="Neiman D."/>
            <person name="Pearson M."/>
            <person name="Priest M."/>
            <person name="Roberts A."/>
            <person name="Saif S."/>
            <person name="Shea T."/>
            <person name="Sisk P."/>
            <person name="Sykes S."/>
            <person name="Wortman J."/>
            <person name="Nusbaum C."/>
            <person name="Birren B."/>
        </authorList>
    </citation>
    <scope>NUCLEOTIDE SEQUENCE [LARGE SCALE GENOMIC DNA]</scope>
    <source>
        <strain evidence="1 2">CM2</strain>
    </source>
</reference>
<proteinExistence type="predicted"/>
<organism evidence="1 2">
    <name type="scientific">Peptoanaerobacter stomatis</name>
    <dbReference type="NCBI Taxonomy" id="796937"/>
    <lineage>
        <taxon>Bacteria</taxon>
        <taxon>Bacillati</taxon>
        <taxon>Bacillota</taxon>
        <taxon>Clostridia</taxon>
        <taxon>Peptostreptococcales</taxon>
        <taxon>Filifactoraceae</taxon>
        <taxon>Peptoanaerobacter</taxon>
    </lineage>
</organism>
<evidence type="ECO:0000313" key="2">
    <source>
        <dbReference type="Proteomes" id="UP000017818"/>
    </source>
</evidence>
<comment type="caution">
    <text evidence="1">The sequence shown here is derived from an EMBL/GenBank/DDBJ whole genome shotgun (WGS) entry which is preliminary data.</text>
</comment>
<sequence>MARPKKPVKDENIKLKIIEDMKGLGVYKKEYDLNIEILSDLIFHYEITLEKYKKSNYQCVSFTAAGGEKKSSIVATLETLRKDIATYSTNLGLNPKGLESITTENKSKSKLADILGSLE</sequence>
<dbReference type="Pfam" id="PF05119">
    <property type="entry name" value="Terminase_4"/>
    <property type="match status" value="1"/>
</dbReference>
<dbReference type="EMBL" id="AFZF02000004">
    <property type="protein sequence ID" value="EHL17399.1"/>
    <property type="molecule type" value="Genomic_DNA"/>
</dbReference>
<gene>
    <name evidence="1" type="ORF">HMPREF9630_00566</name>
</gene>
<evidence type="ECO:0000313" key="1">
    <source>
        <dbReference type="EMBL" id="EHL17399.1"/>
    </source>
</evidence>
<dbReference type="InterPro" id="IPR006448">
    <property type="entry name" value="Phage_term_ssu_P27"/>
</dbReference>
<protein>
    <recommendedName>
        <fullName evidence="3">Phage terminase, small subunit, P27 family</fullName>
    </recommendedName>
</protein>
<dbReference type="RefSeq" id="WP_009527199.1">
    <property type="nucleotide sequence ID" value="NZ_JBQMYE010000041.1"/>
</dbReference>
<dbReference type="PATRIC" id="fig|796939.3.peg.1173"/>
<accession>V9HQ01</accession>